<evidence type="ECO:0000313" key="2">
    <source>
        <dbReference type="EMBL" id="WNG46203.1"/>
    </source>
</evidence>
<evidence type="ECO:0000259" key="1">
    <source>
        <dbReference type="Pfam" id="PF04717"/>
    </source>
</evidence>
<dbReference type="InterPro" id="IPR006531">
    <property type="entry name" value="Gp5/Vgr_OB"/>
</dbReference>
<name>A0ABY9WRD7_9BACT</name>
<organism evidence="2 3">
    <name type="scientific">Archangium minus</name>
    <dbReference type="NCBI Taxonomy" id="83450"/>
    <lineage>
        <taxon>Bacteria</taxon>
        <taxon>Pseudomonadati</taxon>
        <taxon>Myxococcota</taxon>
        <taxon>Myxococcia</taxon>
        <taxon>Myxococcales</taxon>
        <taxon>Cystobacterineae</taxon>
        <taxon>Archangiaceae</taxon>
        <taxon>Archangium</taxon>
    </lineage>
</organism>
<dbReference type="InterPro" id="IPR037026">
    <property type="entry name" value="Vgr_OB-fold_dom_sf"/>
</dbReference>
<dbReference type="Gene3D" id="2.40.50.230">
    <property type="entry name" value="Gp5 N-terminal domain"/>
    <property type="match status" value="1"/>
</dbReference>
<feature type="domain" description="Gp5/Type VI secretion system Vgr protein OB-fold" evidence="1">
    <location>
        <begin position="24"/>
        <end position="97"/>
    </location>
</feature>
<dbReference type="EMBL" id="CP043494">
    <property type="protein sequence ID" value="WNG46203.1"/>
    <property type="molecule type" value="Genomic_DNA"/>
</dbReference>
<evidence type="ECO:0000313" key="3">
    <source>
        <dbReference type="Proteomes" id="UP001611383"/>
    </source>
</evidence>
<accession>A0ABY9WRD7</accession>
<proteinExistence type="predicted"/>
<dbReference type="SUPFAM" id="SSF69255">
    <property type="entry name" value="gp5 N-terminal domain-like"/>
    <property type="match status" value="1"/>
</dbReference>
<protein>
    <recommendedName>
        <fullName evidence="1">Gp5/Type VI secretion system Vgr protein OB-fold domain-containing protein</fullName>
    </recommendedName>
</protein>
<keyword evidence="3" id="KW-1185">Reference proteome</keyword>
<sequence length="173" mass="18625">MNDQGLQDVRDILDRLRDRYFGKYRGIVTDVEEGGQGRIKALVSSVLGDQKTGWCMPCVPYAGKDSGFVFLPEVGSSVWIEFEGGDLSYPVWTGGFWAAGEFPSEAAPAKKLIRTAKGHQILLDDDGESITLTDPHGNTVTLDSSGITLARGTQKIEVTESKVSVDGGALEVS</sequence>
<dbReference type="Proteomes" id="UP001611383">
    <property type="component" value="Chromosome"/>
</dbReference>
<reference evidence="2 3" key="1">
    <citation type="submission" date="2019-08" db="EMBL/GenBank/DDBJ databases">
        <title>Archangium and Cystobacter genomes.</title>
        <authorList>
            <person name="Chen I.-C.K."/>
            <person name="Wielgoss S."/>
        </authorList>
    </citation>
    <scope>NUCLEOTIDE SEQUENCE [LARGE SCALE GENOMIC DNA]</scope>
    <source>
        <strain evidence="2 3">Cbm 6</strain>
    </source>
</reference>
<dbReference type="Pfam" id="PF04717">
    <property type="entry name" value="Phage_base_V"/>
    <property type="match status" value="1"/>
</dbReference>
<gene>
    <name evidence="2" type="ORF">F0U60_20330</name>
</gene>
<dbReference type="RefSeq" id="WP_395822388.1">
    <property type="nucleotide sequence ID" value="NZ_CP043494.1"/>
</dbReference>